<dbReference type="InterPro" id="IPR051122">
    <property type="entry name" value="SDR_DHRS6-like"/>
</dbReference>
<dbReference type="EC" id="1.2.1.62" evidence="3"/>
<dbReference type="GO" id="GO:0008206">
    <property type="term" value="P:bile acid metabolic process"/>
    <property type="evidence" value="ECO:0007669"/>
    <property type="project" value="UniProtKB-ARBA"/>
</dbReference>
<evidence type="ECO:0000313" key="5">
    <source>
        <dbReference type="Proteomes" id="UP000176244"/>
    </source>
</evidence>
<dbReference type="AlphaFoldDB" id="A0A1F2PMY0"/>
<dbReference type="Pfam" id="PF13561">
    <property type="entry name" value="adh_short_C2"/>
    <property type="match status" value="1"/>
</dbReference>
<dbReference type="EMBL" id="CP087994">
    <property type="protein sequence ID" value="UYO63934.1"/>
    <property type="molecule type" value="Genomic_DNA"/>
</dbReference>
<evidence type="ECO:0000313" key="3">
    <source>
        <dbReference type="EMBL" id="OFV72174.1"/>
    </source>
</evidence>
<dbReference type="PRINTS" id="PR00081">
    <property type="entry name" value="GDHRDH"/>
</dbReference>
<organism evidence="3 5">
    <name type="scientific">Acetobacterium wieringae</name>
    <dbReference type="NCBI Taxonomy" id="52694"/>
    <lineage>
        <taxon>Bacteria</taxon>
        <taxon>Bacillati</taxon>
        <taxon>Bacillota</taxon>
        <taxon>Clostridia</taxon>
        <taxon>Eubacteriales</taxon>
        <taxon>Eubacteriaceae</taxon>
        <taxon>Acetobacterium</taxon>
    </lineage>
</organism>
<dbReference type="NCBIfam" id="NF005559">
    <property type="entry name" value="PRK07231.1"/>
    <property type="match status" value="1"/>
</dbReference>
<dbReference type="SUPFAM" id="SSF51735">
    <property type="entry name" value="NAD(P)-binding Rossmann-fold domains"/>
    <property type="match status" value="1"/>
</dbReference>
<proteinExistence type="inferred from homology"/>
<dbReference type="GO" id="GO:0018482">
    <property type="term" value="F:4-formylbenzenesulfonate dehydrogenase activity"/>
    <property type="evidence" value="ECO:0007669"/>
    <property type="project" value="UniProtKB-EC"/>
</dbReference>
<evidence type="ECO:0000256" key="1">
    <source>
        <dbReference type="ARBA" id="ARBA00006484"/>
    </source>
</evidence>
<dbReference type="InterPro" id="IPR036291">
    <property type="entry name" value="NAD(P)-bd_dom_sf"/>
</dbReference>
<dbReference type="Proteomes" id="UP001163550">
    <property type="component" value="Chromosome"/>
</dbReference>
<dbReference type="CDD" id="cd05233">
    <property type="entry name" value="SDR_c"/>
    <property type="match status" value="1"/>
</dbReference>
<evidence type="ECO:0000313" key="4">
    <source>
        <dbReference type="EMBL" id="UYO63934.1"/>
    </source>
</evidence>
<reference evidence="4" key="2">
    <citation type="submission" date="2021-11" db="EMBL/GenBank/DDBJ databases">
        <title>Isoprene-degrading acetogen.</title>
        <authorList>
            <person name="Yang Y."/>
            <person name="Jin H."/>
            <person name="Yan J."/>
        </authorList>
    </citation>
    <scope>NUCLEOTIDE SEQUENCE</scope>
    <source>
        <strain evidence="4">Berkeley</strain>
    </source>
</reference>
<dbReference type="InterPro" id="IPR002347">
    <property type="entry name" value="SDR_fam"/>
</dbReference>
<gene>
    <name evidence="3" type="primary">tsaC1</name>
    <name evidence="3" type="ORF">ACWI_04240</name>
    <name evidence="4" type="ORF">LNN31_05825</name>
</gene>
<dbReference type="RefSeq" id="WP_070369788.1">
    <property type="nucleotide sequence ID" value="NZ_CP087994.1"/>
</dbReference>
<protein>
    <submittedName>
        <fullName evidence="3">4-formylbenzenesulfonate dehydrogenase TsaC1/TsaC2</fullName>
        <ecNumber evidence="3">1.2.1.62</ecNumber>
    </submittedName>
    <submittedName>
        <fullName evidence="4">SDR family oxidoreductase</fullName>
    </submittedName>
</protein>
<dbReference type="EMBL" id="LKEU01000012">
    <property type="protein sequence ID" value="OFV72174.1"/>
    <property type="molecule type" value="Genomic_DNA"/>
</dbReference>
<dbReference type="PRINTS" id="PR00080">
    <property type="entry name" value="SDRFAMILY"/>
</dbReference>
<dbReference type="Proteomes" id="UP000176244">
    <property type="component" value="Unassembled WGS sequence"/>
</dbReference>
<sequence>MGRLENKIAVVTGATSGIGEAVSLMYVKEGAKVVCVGRNAEKGNELVKKIEAIGGEGSFVQCDLRKFEDIEKLKAAVDEKYDHVDILFNSAGVLVHKPFLEQNKEDFDLIMETNYRAYVWTMQAFIPGMVAAGKGSIINVASISSIWPELNSYFYGAMKAAVTNLSRNVAKEFARQGIRINCILPGPINTGMTPDFIKNSKEAQQGMIDTVCMVGRLGEPDDIAYPAVYLGSDESSFVTGTNIVVDGGVCISN</sequence>
<keyword evidence="6" id="KW-1185">Reference proteome</keyword>
<dbReference type="Gene3D" id="3.40.50.720">
    <property type="entry name" value="NAD(P)-binding Rossmann-like Domain"/>
    <property type="match status" value="1"/>
</dbReference>
<dbReference type="FunFam" id="3.40.50.720:FF:000084">
    <property type="entry name" value="Short-chain dehydrogenase reductase"/>
    <property type="match status" value="1"/>
</dbReference>
<comment type="similarity">
    <text evidence="1">Belongs to the short-chain dehydrogenases/reductases (SDR) family.</text>
</comment>
<dbReference type="OrthoDB" id="9803333at2"/>
<accession>A0A1F2PMY0</accession>
<evidence type="ECO:0000256" key="2">
    <source>
        <dbReference type="ARBA" id="ARBA00023002"/>
    </source>
</evidence>
<keyword evidence="2 3" id="KW-0560">Oxidoreductase</keyword>
<evidence type="ECO:0000313" key="6">
    <source>
        <dbReference type="Proteomes" id="UP001163550"/>
    </source>
</evidence>
<dbReference type="STRING" id="52694.ACWI_04240"/>
<dbReference type="PANTHER" id="PTHR43477:SF1">
    <property type="entry name" value="DIHYDROANTICAPSIN 7-DEHYDROGENASE"/>
    <property type="match status" value="1"/>
</dbReference>
<dbReference type="PANTHER" id="PTHR43477">
    <property type="entry name" value="DIHYDROANTICAPSIN 7-DEHYDROGENASE"/>
    <property type="match status" value="1"/>
</dbReference>
<name>A0A1F2PMY0_9FIRM</name>
<reference evidence="3 5" key="1">
    <citation type="submission" date="2015-09" db="EMBL/GenBank/DDBJ databases">
        <title>Genome sequence of Acetobacterium wieringae DSM 1911.</title>
        <authorList>
            <person name="Poehlein A."/>
            <person name="Bengelsdorf F.R."/>
            <person name="Schiel-Bengelsdorf B."/>
            <person name="Duerre P."/>
            <person name="Daniel R."/>
        </authorList>
    </citation>
    <scope>NUCLEOTIDE SEQUENCE [LARGE SCALE GENOMIC DNA]</scope>
    <source>
        <strain evidence="3 5">DSM 1911</strain>
    </source>
</reference>